<keyword evidence="1" id="KW-0067">ATP-binding</keyword>
<gene>
    <name evidence="3" type="ORF">R0135_14415</name>
</gene>
<protein>
    <submittedName>
        <fullName evidence="3">ATP-grasp domain-containing protein</fullName>
    </submittedName>
</protein>
<evidence type="ECO:0000313" key="4">
    <source>
        <dbReference type="Proteomes" id="UP001626537"/>
    </source>
</evidence>
<accession>A0ABZ0I0C2</accession>
<name>A0ABZ0I0C2_9GAMM</name>
<dbReference type="InterPro" id="IPR011761">
    <property type="entry name" value="ATP-grasp"/>
</dbReference>
<evidence type="ECO:0000259" key="2">
    <source>
        <dbReference type="PROSITE" id="PS50975"/>
    </source>
</evidence>
<reference evidence="3 4" key="1">
    <citation type="submission" date="2023-10" db="EMBL/GenBank/DDBJ databases">
        <title>Two novel species belonging to the OM43/NOR5 clade.</title>
        <authorList>
            <person name="Park M."/>
        </authorList>
    </citation>
    <scope>NUCLEOTIDE SEQUENCE [LARGE SCALE GENOMIC DNA]</scope>
    <source>
        <strain evidence="3 4">IMCC43200</strain>
    </source>
</reference>
<organism evidence="3 4">
    <name type="scientific">Congregibacter variabilis</name>
    <dbReference type="NCBI Taxonomy" id="3081200"/>
    <lineage>
        <taxon>Bacteria</taxon>
        <taxon>Pseudomonadati</taxon>
        <taxon>Pseudomonadota</taxon>
        <taxon>Gammaproteobacteria</taxon>
        <taxon>Cellvibrionales</taxon>
        <taxon>Halieaceae</taxon>
        <taxon>Congregibacter</taxon>
    </lineage>
</organism>
<proteinExistence type="predicted"/>
<evidence type="ECO:0000256" key="1">
    <source>
        <dbReference type="PROSITE-ProRule" id="PRU00409"/>
    </source>
</evidence>
<dbReference type="SUPFAM" id="SSF56059">
    <property type="entry name" value="Glutathione synthetase ATP-binding domain-like"/>
    <property type="match status" value="1"/>
</dbReference>
<dbReference type="PROSITE" id="PS50975">
    <property type="entry name" value="ATP_GRASP"/>
    <property type="match status" value="1"/>
</dbReference>
<dbReference type="Pfam" id="PF15632">
    <property type="entry name" value="ATPgrasp_Ter"/>
    <property type="match status" value="1"/>
</dbReference>
<dbReference type="Proteomes" id="UP001626537">
    <property type="component" value="Chromosome"/>
</dbReference>
<feature type="domain" description="ATP-grasp" evidence="2">
    <location>
        <begin position="110"/>
        <end position="280"/>
    </location>
</feature>
<evidence type="ECO:0000313" key="3">
    <source>
        <dbReference type="EMBL" id="WOJ92968.1"/>
    </source>
</evidence>
<dbReference type="RefSeq" id="WP_407347624.1">
    <property type="nucleotide sequence ID" value="NZ_CP136864.1"/>
</dbReference>
<keyword evidence="1" id="KW-0547">Nucleotide-binding</keyword>
<dbReference type="Gene3D" id="3.40.50.20">
    <property type="match status" value="1"/>
</dbReference>
<dbReference type="Gene3D" id="3.30.470.20">
    <property type="entry name" value="ATP-grasp fold, B domain"/>
    <property type="match status" value="1"/>
</dbReference>
<keyword evidence="4" id="KW-1185">Reference proteome</keyword>
<dbReference type="EMBL" id="CP136864">
    <property type="protein sequence ID" value="WOJ92968.1"/>
    <property type="molecule type" value="Genomic_DNA"/>
</dbReference>
<sequence length="425" mass="47639">MKNVLVFPCGSEIGLEVNRSLAGSLHFRLFGGSSVDDHGRYVYENYIGDLPFADDENFAEQINAVVSRYDIDLIVPVHDAVVLRLAELRPVIDAIVVTSPLETCRIARSKTLTYEALAGVVQTPKIYESGAIEKFPVFLKPDVGQGSKGAAVANTLQEVDLRVDRQAGLLVCENLPGPEYTVDCFTDRRGKLRFASGRERVRITNGISVASREVDDVRFFETAAAINRTLEFRGGWFFQLKKRRDDELVLLEIATRTAGTMALFRVDGVNFVQLSLFDALGHDVEIIRNHLAVEIDRALFSRYKLNFDYSTLYVDFDDTLIVRSKVNSLLIALIYQVKSVAGKRVVLLTRHRKNVFETMDSYSISKDLFDTVVVLRDGERKSDHIKSVDSIFVDDSFAERLDVSKTVGIPVFSLDAVESLLTWHG</sequence>